<dbReference type="RefSeq" id="XP_014178976.1">
    <property type="nucleotide sequence ID" value="XM_014323501.1"/>
</dbReference>
<dbReference type="Proteomes" id="UP000002748">
    <property type="component" value="Unassembled WGS sequence"/>
</dbReference>
<keyword evidence="4" id="KW-0813">Transport</keyword>
<dbReference type="VEuPathDB" id="FungiDB:A1Q1_03221"/>
<dbReference type="PANTHER" id="PTHR12866">
    <property type="entry name" value="UBIQUITIN-LIKE-CONJUGATING ENZYME ATG3"/>
    <property type="match status" value="1"/>
</dbReference>
<evidence type="ECO:0000313" key="12">
    <source>
        <dbReference type="EMBL" id="EJT47875.1"/>
    </source>
</evidence>
<evidence type="ECO:0000256" key="11">
    <source>
        <dbReference type="SAM" id="MobiDB-lite"/>
    </source>
</evidence>
<evidence type="ECO:0000313" key="13">
    <source>
        <dbReference type="Proteomes" id="UP000002748"/>
    </source>
</evidence>
<evidence type="ECO:0000256" key="10">
    <source>
        <dbReference type="ARBA" id="ARBA00033139"/>
    </source>
</evidence>
<accession>J4UAR0</accession>
<evidence type="ECO:0000256" key="6">
    <source>
        <dbReference type="ARBA" id="ARBA00022786"/>
    </source>
</evidence>
<proteinExistence type="inferred from homology"/>
<dbReference type="GeneID" id="25986734"/>
<dbReference type="Pfam" id="PF03987">
    <property type="entry name" value="Autophagy_act_C"/>
    <property type="match status" value="1"/>
</dbReference>
<keyword evidence="8" id="KW-0072">Autophagy</keyword>
<name>J4UAR0_TRIAS</name>
<dbReference type="GO" id="GO:0019776">
    <property type="term" value="F:Atg8-family ligase activity"/>
    <property type="evidence" value="ECO:0007669"/>
    <property type="project" value="TreeGrafter"/>
</dbReference>
<dbReference type="GO" id="GO:0000422">
    <property type="term" value="P:autophagy of mitochondrion"/>
    <property type="evidence" value="ECO:0007669"/>
    <property type="project" value="TreeGrafter"/>
</dbReference>
<dbReference type="PANTHER" id="PTHR12866:SF2">
    <property type="entry name" value="UBIQUITIN-LIKE-CONJUGATING ENZYME ATG3"/>
    <property type="match status" value="1"/>
</dbReference>
<evidence type="ECO:0000256" key="2">
    <source>
        <dbReference type="ARBA" id="ARBA00007683"/>
    </source>
</evidence>
<comment type="similarity">
    <text evidence="2">Belongs to the ATG3 family.</text>
</comment>
<gene>
    <name evidence="12" type="ORF">A1Q1_03221</name>
</gene>
<keyword evidence="6" id="KW-0833">Ubl conjugation pathway</keyword>
<evidence type="ECO:0000256" key="3">
    <source>
        <dbReference type="ARBA" id="ARBA00018067"/>
    </source>
</evidence>
<dbReference type="HOGENOM" id="CLU_027518_2_0_1"/>
<evidence type="ECO:0000256" key="7">
    <source>
        <dbReference type="ARBA" id="ARBA00022927"/>
    </source>
</evidence>
<sequence>MNSSLLAIQYWAVRDYLSPVLRESKFKEHGRITPGELHHHYQADRAEEFVAAGDFLTFKFPVWQWEKGDPGRARDFLPADKQYLITRNETNTDTVAEIPDSPSLTAATQGLHIGDDDEIPDMDDIPDMDEAAGLEEEDDAAVRPSENSSDNLLQVRTYDCYISYDKHYQTPRFWLFGYDEHKKPLTVKEIFQDVPADHAFKTMTMEAFPHSGTQLASVHPCKHASVMKKFIDRMEESTAEVPPPGKDGRDGKDKRRWLPGVMRKVTGSDKKGASGGSTPHGDEEAGVQVDFYLVIAGSHQAARPCGRQAAVRPLNLMAVGL</sequence>
<evidence type="ECO:0000256" key="8">
    <source>
        <dbReference type="ARBA" id="ARBA00023006"/>
    </source>
</evidence>
<evidence type="ECO:0000256" key="4">
    <source>
        <dbReference type="ARBA" id="ARBA00022448"/>
    </source>
</evidence>
<comment type="subcellular location">
    <subcellularLocation>
        <location evidence="1">Cytoplasm</location>
    </subcellularLocation>
</comment>
<dbReference type="GO" id="GO:0005829">
    <property type="term" value="C:cytosol"/>
    <property type="evidence" value="ECO:0007669"/>
    <property type="project" value="TreeGrafter"/>
</dbReference>
<organism evidence="12 13">
    <name type="scientific">Trichosporon asahii var. asahii (strain ATCC 90039 / CBS 2479 / JCM 2466 / KCTC 7840 / NBRC 103889/ NCYC 2677 / UAMH 7654)</name>
    <name type="common">Yeast</name>
    <dbReference type="NCBI Taxonomy" id="1186058"/>
    <lineage>
        <taxon>Eukaryota</taxon>
        <taxon>Fungi</taxon>
        <taxon>Dikarya</taxon>
        <taxon>Basidiomycota</taxon>
        <taxon>Agaricomycotina</taxon>
        <taxon>Tremellomycetes</taxon>
        <taxon>Trichosporonales</taxon>
        <taxon>Trichosporonaceae</taxon>
        <taxon>Trichosporon</taxon>
    </lineage>
</organism>
<dbReference type="OrthoDB" id="1584384at2759"/>
<protein>
    <recommendedName>
        <fullName evidence="3">Autophagy-related protein 3</fullName>
    </recommendedName>
    <alternativeName>
        <fullName evidence="9 10">Autophagy-related E2-like conjugation enzyme ATG3</fullName>
    </alternativeName>
</protein>
<dbReference type="KEGG" id="tasa:A1Q1_03221"/>
<dbReference type="GO" id="GO:0015031">
    <property type="term" value="P:protein transport"/>
    <property type="evidence" value="ECO:0007669"/>
    <property type="project" value="UniProtKB-KW"/>
</dbReference>
<comment type="caution">
    <text evidence="12">The sequence shown here is derived from an EMBL/GenBank/DDBJ whole genome shotgun (WGS) entry which is preliminary data.</text>
</comment>
<evidence type="ECO:0000256" key="5">
    <source>
        <dbReference type="ARBA" id="ARBA00022490"/>
    </source>
</evidence>
<keyword evidence="7" id="KW-0653">Protein transport</keyword>
<evidence type="ECO:0000256" key="1">
    <source>
        <dbReference type="ARBA" id="ARBA00004496"/>
    </source>
</evidence>
<dbReference type="GO" id="GO:0000407">
    <property type="term" value="C:phagophore assembly site"/>
    <property type="evidence" value="ECO:0007669"/>
    <property type="project" value="TreeGrafter"/>
</dbReference>
<reference evidence="12 13" key="1">
    <citation type="journal article" date="2012" name="Eukaryot. Cell">
        <title>Draft genome sequence of CBS 2479, the standard type strain of Trichosporon asahii.</title>
        <authorList>
            <person name="Yang R.Y."/>
            <person name="Li H.T."/>
            <person name="Zhu H."/>
            <person name="Zhou G.P."/>
            <person name="Wang M."/>
            <person name="Wang L."/>
        </authorList>
    </citation>
    <scope>NUCLEOTIDE SEQUENCE [LARGE SCALE GENOMIC DNA]</scope>
    <source>
        <strain evidence="13">ATCC 90039 / CBS 2479 / JCM 2466 / KCTC 7840 / NCYC 2677 / UAMH 7654</strain>
    </source>
</reference>
<evidence type="ECO:0000256" key="9">
    <source>
        <dbReference type="ARBA" id="ARBA00032144"/>
    </source>
</evidence>
<keyword evidence="5" id="KW-0963">Cytoplasm</keyword>
<dbReference type="InterPro" id="IPR007135">
    <property type="entry name" value="Atg3/Atg10"/>
</dbReference>
<dbReference type="GO" id="GO:0061723">
    <property type="term" value="P:glycophagy"/>
    <property type="evidence" value="ECO:0007669"/>
    <property type="project" value="TreeGrafter"/>
</dbReference>
<dbReference type="EMBL" id="ALBS01000225">
    <property type="protein sequence ID" value="EJT47875.1"/>
    <property type="molecule type" value="Genomic_DNA"/>
</dbReference>
<dbReference type="AlphaFoldDB" id="J4UAR0"/>
<dbReference type="GO" id="GO:0000045">
    <property type="term" value="P:autophagosome assembly"/>
    <property type="evidence" value="ECO:0007669"/>
    <property type="project" value="TreeGrafter"/>
</dbReference>
<dbReference type="GO" id="GO:0044804">
    <property type="term" value="P:nucleophagy"/>
    <property type="evidence" value="ECO:0007669"/>
    <property type="project" value="TreeGrafter"/>
</dbReference>
<feature type="region of interest" description="Disordered" evidence="11">
    <location>
        <begin position="235"/>
        <end position="283"/>
    </location>
</feature>